<accession>S4N443</accession>
<sequence length="54" mass="5789">MTDPAVAQERLSWTAAGMEGLYGCLPDARLVPTQFVSGRNLLCAEKQLQHGVTG</sequence>
<dbReference type="EMBL" id="AOPY01001090">
    <property type="protein sequence ID" value="EPJ42727.1"/>
    <property type="molecule type" value="Genomic_DNA"/>
</dbReference>
<gene>
    <name evidence="1" type="ORF">STAFG_0220</name>
</gene>
<dbReference type="RefSeq" id="WP_020269249.1">
    <property type="nucleotide sequence ID" value="NZ_KE353808.1"/>
</dbReference>
<dbReference type="HOGENOM" id="CLU_3048243_0_0_11"/>
<evidence type="ECO:0000313" key="1">
    <source>
        <dbReference type="EMBL" id="EPJ42727.1"/>
    </source>
</evidence>
<protein>
    <submittedName>
        <fullName evidence="1">Uncharacterized protein</fullName>
    </submittedName>
</protein>
<dbReference type="Proteomes" id="UP000015001">
    <property type="component" value="Unassembled WGS sequence"/>
</dbReference>
<evidence type="ECO:0000313" key="2">
    <source>
        <dbReference type="Proteomes" id="UP000015001"/>
    </source>
</evidence>
<keyword evidence="2" id="KW-1185">Reference proteome</keyword>
<name>S4N443_9ACTN</name>
<comment type="caution">
    <text evidence="1">The sequence shown here is derived from an EMBL/GenBank/DDBJ whole genome shotgun (WGS) entry which is preliminary data.</text>
</comment>
<dbReference type="PATRIC" id="fig|1283301.3.peg.209"/>
<reference evidence="1 2" key="1">
    <citation type="submission" date="2013-02" db="EMBL/GenBank/DDBJ databases">
        <title>Draft Genome Sequence of Streptomyces afghaniensis, Which Produces Compounds of the Julimycin B-Complex.</title>
        <authorList>
            <person name="Gruening B.A."/>
            <person name="Praeg A."/>
            <person name="Erxleben A."/>
            <person name="Guenther S."/>
            <person name="Fiedler H.-P."/>
            <person name="Goodfellow M."/>
            <person name="Mueller M."/>
        </authorList>
    </citation>
    <scope>NUCLEOTIDE SEQUENCE [LARGE SCALE GENOMIC DNA]</scope>
    <source>
        <strain evidence="1 2">772</strain>
    </source>
</reference>
<organism evidence="1 2">
    <name type="scientific">Streptomyces afghaniensis 772</name>
    <dbReference type="NCBI Taxonomy" id="1283301"/>
    <lineage>
        <taxon>Bacteria</taxon>
        <taxon>Bacillati</taxon>
        <taxon>Actinomycetota</taxon>
        <taxon>Actinomycetes</taxon>
        <taxon>Kitasatosporales</taxon>
        <taxon>Streptomycetaceae</taxon>
        <taxon>Streptomyces</taxon>
    </lineage>
</organism>
<dbReference type="AlphaFoldDB" id="S4N443"/>
<proteinExistence type="predicted"/>